<name>A0A1W0W037_SORBI</name>
<dbReference type="Gramene" id="OQU87733">
    <property type="protein sequence ID" value="OQU87733"/>
    <property type="gene ID" value="SORBI_3003G331550"/>
</dbReference>
<proteinExistence type="predicted"/>
<protein>
    <submittedName>
        <fullName evidence="1">Uncharacterized protein</fullName>
    </submittedName>
</protein>
<evidence type="ECO:0000313" key="1">
    <source>
        <dbReference type="EMBL" id="OQU87734.1"/>
    </source>
</evidence>
<keyword evidence="2" id="KW-1185">Reference proteome</keyword>
<dbReference type="AlphaFoldDB" id="A0A1W0W037"/>
<sequence>MQKQGKKKNNNKAHDNFFGIDWTIIRDSERDHDVDGSIVSCPDITIHDNELTNNQSYNRAEKRLSGQFLVLALEMDGWIEMLSSHLCHQTLPTCLANSLPQEEHSISIVFNI</sequence>
<dbReference type="Proteomes" id="UP000000768">
    <property type="component" value="Chromosome 3"/>
</dbReference>
<gene>
    <name evidence="1" type="ORF">SORBI_3003G331550</name>
</gene>
<evidence type="ECO:0000313" key="2">
    <source>
        <dbReference type="Proteomes" id="UP000000768"/>
    </source>
</evidence>
<organism evidence="1 2">
    <name type="scientific">Sorghum bicolor</name>
    <name type="common">Sorghum</name>
    <name type="synonym">Sorghum vulgare</name>
    <dbReference type="NCBI Taxonomy" id="4558"/>
    <lineage>
        <taxon>Eukaryota</taxon>
        <taxon>Viridiplantae</taxon>
        <taxon>Streptophyta</taxon>
        <taxon>Embryophyta</taxon>
        <taxon>Tracheophyta</taxon>
        <taxon>Spermatophyta</taxon>
        <taxon>Magnoliopsida</taxon>
        <taxon>Liliopsida</taxon>
        <taxon>Poales</taxon>
        <taxon>Poaceae</taxon>
        <taxon>PACMAD clade</taxon>
        <taxon>Panicoideae</taxon>
        <taxon>Andropogonodae</taxon>
        <taxon>Andropogoneae</taxon>
        <taxon>Sorghinae</taxon>
        <taxon>Sorghum</taxon>
    </lineage>
</organism>
<reference evidence="2" key="3">
    <citation type="journal article" date="2018" name="Plant J.">
        <title>The Sorghum bicolor reference genome: improved assembly, gene annotations, a transcriptome atlas, and signatures of genome organization.</title>
        <authorList>
            <person name="McCormick R.F."/>
            <person name="Truong S.K."/>
            <person name="Sreedasyam A."/>
            <person name="Jenkins J."/>
            <person name="Shu S."/>
            <person name="Sims D."/>
            <person name="Kennedy M."/>
            <person name="Amirebrahimi M."/>
            <person name="Weers B.D."/>
            <person name="McKinley B."/>
            <person name="Mattison A."/>
            <person name="Morishige D.T."/>
            <person name="Grimwood J."/>
            <person name="Schmutz J."/>
            <person name="Mullet J.E."/>
        </authorList>
    </citation>
    <scope>NUCLEOTIDE SEQUENCE [LARGE SCALE GENOMIC DNA]</scope>
    <source>
        <strain evidence="2">cv. BTx623</strain>
    </source>
</reference>
<dbReference type="EMBL" id="CM000762">
    <property type="protein sequence ID" value="OQU87733.1"/>
    <property type="molecule type" value="Genomic_DNA"/>
</dbReference>
<reference evidence="1" key="2">
    <citation type="submission" date="2017-02" db="EMBL/GenBank/DDBJ databases">
        <title>WGS assembly of Sorghum bicolor.</title>
        <authorList>
            <person name="Paterson A."/>
            <person name="Mullet J."/>
            <person name="Bowers J."/>
            <person name="Bruggmann R."/>
            <person name="Dubchak I."/>
            <person name="Grimwood J."/>
            <person name="Gundlach H."/>
            <person name="Haberer G."/>
            <person name="Hellsten U."/>
            <person name="Mitros T."/>
            <person name="Poliakov A."/>
            <person name="Schmutz J."/>
            <person name="Spannagl M."/>
            <person name="Tang H."/>
            <person name="Wang X."/>
            <person name="Wicker T."/>
            <person name="Bharti A."/>
            <person name="Chapman J."/>
            <person name="Feltus F."/>
            <person name="Gowik U."/>
            <person name="Grigoriev I."/>
            <person name="Lyons E."/>
            <person name="Maher C."/>
            <person name="Martis M."/>
            <person name="Narechania A."/>
            <person name="Otillar R."/>
            <person name="Penning B."/>
            <person name="Salamov A."/>
            <person name="Wang Y."/>
            <person name="Zhang L."/>
            <person name="Carpita N."/>
            <person name="Freeling M."/>
            <person name="Gingle A."/>
            <person name="Hash C."/>
            <person name="Keller B."/>
            <person name="Klein P."/>
            <person name="Kresovich S."/>
            <person name="Mccann M."/>
            <person name="Ming R."/>
            <person name="Peterson D."/>
            <person name="Rahman M."/>
            <person name="Ware D."/>
            <person name="Westhoff P."/>
            <person name="Mayer K."/>
            <person name="Messing J."/>
            <person name="Sims D."/>
            <person name="Jenkins J."/>
            <person name="Shu S."/>
            <person name="Rokhsar D."/>
        </authorList>
    </citation>
    <scope>NUCLEOTIDE SEQUENCE</scope>
</reference>
<dbReference type="EMBL" id="CM000762">
    <property type="protein sequence ID" value="OQU87734.1"/>
    <property type="molecule type" value="Genomic_DNA"/>
</dbReference>
<dbReference type="InParanoid" id="A0A1W0W037"/>
<reference evidence="1 2" key="1">
    <citation type="journal article" date="2009" name="Nature">
        <title>The Sorghum bicolor genome and the diversification of grasses.</title>
        <authorList>
            <person name="Paterson A.H."/>
            <person name="Bowers J.E."/>
            <person name="Bruggmann R."/>
            <person name="Dubchak I."/>
            <person name="Grimwood J."/>
            <person name="Gundlach H."/>
            <person name="Haberer G."/>
            <person name="Hellsten U."/>
            <person name="Mitros T."/>
            <person name="Poliakov A."/>
            <person name="Schmutz J."/>
            <person name="Spannagl M."/>
            <person name="Tang H."/>
            <person name="Wang X."/>
            <person name="Wicker T."/>
            <person name="Bharti A.K."/>
            <person name="Chapman J."/>
            <person name="Feltus F.A."/>
            <person name="Gowik U."/>
            <person name="Grigoriev I.V."/>
            <person name="Lyons E."/>
            <person name="Maher C.A."/>
            <person name="Martis M."/>
            <person name="Narechania A."/>
            <person name="Otillar R.P."/>
            <person name="Penning B.W."/>
            <person name="Salamov A.A."/>
            <person name="Wang Y."/>
            <person name="Zhang L."/>
            <person name="Carpita N.C."/>
            <person name="Freeling M."/>
            <person name="Gingle A.R."/>
            <person name="Hash C.T."/>
            <person name="Keller B."/>
            <person name="Klein P."/>
            <person name="Kresovich S."/>
            <person name="McCann M.C."/>
            <person name="Ming R."/>
            <person name="Peterson D.G."/>
            <person name="Mehboob-ur-Rahman"/>
            <person name="Ware D."/>
            <person name="Westhoff P."/>
            <person name="Mayer K.F."/>
            <person name="Messing J."/>
            <person name="Rokhsar D.S."/>
        </authorList>
    </citation>
    <scope>NUCLEOTIDE SEQUENCE [LARGE SCALE GENOMIC DNA]</scope>
    <source>
        <strain evidence="2">cv. BTx623</strain>
    </source>
</reference>
<accession>A0A1W0W037</accession>
<dbReference type="Gramene" id="OQU87734">
    <property type="protein sequence ID" value="OQU87734"/>
    <property type="gene ID" value="SORBI_3003G331550"/>
</dbReference>